<reference evidence="1 2" key="1">
    <citation type="journal article" date="2019" name="Microbiol. Resour. Announc.">
        <title>Draft Genome Sequence of the Most Traditional epsilon-Poly-l-Lysine Producer, Streptomyces albulus NBRC14147.</title>
        <authorList>
            <person name="Yamanaka K."/>
            <person name="Hamano Y."/>
        </authorList>
    </citation>
    <scope>NUCLEOTIDE SEQUENCE [LARGE SCALE GENOMIC DNA]</scope>
    <source>
        <strain evidence="1 2">NBRC 14147</strain>
    </source>
</reference>
<sequence>MPAVKHGPDGDRPGRRIGGLVVFRRGGPVGRRRGAGYAASGGMMTSPATFSSASKATRAFMSPAS</sequence>
<comment type="caution">
    <text evidence="1">The sequence shown here is derived from an EMBL/GenBank/DDBJ whole genome shotgun (WGS) entry which is preliminary data.</text>
</comment>
<evidence type="ECO:0000313" key="2">
    <source>
        <dbReference type="Proteomes" id="UP000288351"/>
    </source>
</evidence>
<evidence type="ECO:0000313" key="1">
    <source>
        <dbReference type="EMBL" id="GCB89763.1"/>
    </source>
</evidence>
<accession>A0A401QWP2</accession>
<protein>
    <submittedName>
        <fullName evidence="1">Uncharacterized protein</fullName>
    </submittedName>
</protein>
<organism evidence="1 2">
    <name type="scientific">Streptomyces noursei</name>
    <name type="common">Streptomyces albulus</name>
    <dbReference type="NCBI Taxonomy" id="1971"/>
    <lineage>
        <taxon>Bacteria</taxon>
        <taxon>Bacillati</taxon>
        <taxon>Actinomycetota</taxon>
        <taxon>Actinomycetes</taxon>
        <taxon>Kitasatosporales</taxon>
        <taxon>Streptomycetaceae</taxon>
        <taxon>Streptomyces</taxon>
    </lineage>
</organism>
<dbReference type="EMBL" id="BHXC01000006">
    <property type="protein sequence ID" value="GCB89763.1"/>
    <property type="molecule type" value="Genomic_DNA"/>
</dbReference>
<dbReference type="AlphaFoldDB" id="A0A401QWP2"/>
<name>A0A401QWP2_STRNR</name>
<dbReference type="Proteomes" id="UP000288351">
    <property type="component" value="Unassembled WGS sequence"/>
</dbReference>
<gene>
    <name evidence="1" type="ORF">SALB_02452</name>
</gene>
<proteinExistence type="predicted"/>